<dbReference type="Pfam" id="PF07980">
    <property type="entry name" value="SusD_RagB"/>
    <property type="match status" value="1"/>
</dbReference>
<evidence type="ECO:0000256" key="5">
    <source>
        <dbReference type="ARBA" id="ARBA00023237"/>
    </source>
</evidence>
<dbReference type="InterPro" id="IPR012944">
    <property type="entry name" value="SusD_RagB_dom"/>
</dbReference>
<gene>
    <name evidence="8" type="ORF">FBD94_09100</name>
</gene>
<evidence type="ECO:0000256" key="1">
    <source>
        <dbReference type="ARBA" id="ARBA00004442"/>
    </source>
</evidence>
<dbReference type="Pfam" id="PF14322">
    <property type="entry name" value="SusD-like_3"/>
    <property type="match status" value="1"/>
</dbReference>
<keyword evidence="4" id="KW-0472">Membrane</keyword>
<evidence type="ECO:0000313" key="9">
    <source>
        <dbReference type="Proteomes" id="UP000309594"/>
    </source>
</evidence>
<dbReference type="AlphaFoldDB" id="A0A4V5PDU6"/>
<proteinExistence type="inferred from homology"/>
<keyword evidence="3" id="KW-0732">Signal</keyword>
<comment type="similarity">
    <text evidence="2">Belongs to the SusD family.</text>
</comment>
<comment type="caution">
    <text evidence="8">The sequence shown here is derived from an EMBL/GenBank/DDBJ whole genome shotgun (WGS) entry which is preliminary data.</text>
</comment>
<accession>A0A4V5PDU6</accession>
<dbReference type="SUPFAM" id="SSF48452">
    <property type="entry name" value="TPR-like"/>
    <property type="match status" value="1"/>
</dbReference>
<dbReference type="Gene3D" id="1.25.40.390">
    <property type="match status" value="1"/>
</dbReference>
<feature type="domain" description="SusD-like N-terminal" evidence="7">
    <location>
        <begin position="75"/>
        <end position="225"/>
    </location>
</feature>
<feature type="domain" description="RagB/SusD" evidence="6">
    <location>
        <begin position="273"/>
        <end position="553"/>
    </location>
</feature>
<dbReference type="InterPro" id="IPR033985">
    <property type="entry name" value="SusD-like_N"/>
</dbReference>
<name>A0A4V5PDU6_9SPHI</name>
<comment type="subcellular location">
    <subcellularLocation>
        <location evidence="1">Cell outer membrane</location>
    </subcellularLocation>
</comment>
<dbReference type="Proteomes" id="UP000309594">
    <property type="component" value="Unassembled WGS sequence"/>
</dbReference>
<evidence type="ECO:0000256" key="2">
    <source>
        <dbReference type="ARBA" id="ARBA00006275"/>
    </source>
</evidence>
<evidence type="ECO:0000259" key="6">
    <source>
        <dbReference type="Pfam" id="PF07980"/>
    </source>
</evidence>
<keyword evidence="5" id="KW-0998">Cell outer membrane</keyword>
<dbReference type="RefSeq" id="WP_136879969.1">
    <property type="nucleotide sequence ID" value="NZ_SWDX01000003.1"/>
</dbReference>
<protein>
    <submittedName>
        <fullName evidence="8">RagB/SusD family nutrient uptake outer membrane protein</fullName>
    </submittedName>
</protein>
<reference evidence="8 9" key="1">
    <citation type="submission" date="2019-04" db="EMBL/GenBank/DDBJ databases">
        <title>Pedobacter sp. RP-1-16 sp. nov., isolated from Arctic soil.</title>
        <authorList>
            <person name="Dahal R.H."/>
            <person name="Kim D.-U."/>
        </authorList>
    </citation>
    <scope>NUCLEOTIDE SEQUENCE [LARGE SCALE GENOMIC DNA]</scope>
    <source>
        <strain evidence="8 9">RP-1-16</strain>
    </source>
</reference>
<evidence type="ECO:0000256" key="4">
    <source>
        <dbReference type="ARBA" id="ARBA00023136"/>
    </source>
</evidence>
<evidence type="ECO:0000256" key="3">
    <source>
        <dbReference type="ARBA" id="ARBA00022729"/>
    </source>
</evidence>
<dbReference type="EMBL" id="SWDX01000003">
    <property type="protein sequence ID" value="TKC62366.1"/>
    <property type="molecule type" value="Genomic_DNA"/>
</dbReference>
<evidence type="ECO:0000313" key="8">
    <source>
        <dbReference type="EMBL" id="TKC62366.1"/>
    </source>
</evidence>
<sequence>MFIRKNYKFYIVLFIFGTIQLACKKFETVPVEAKNEDLIYDPGDVNGFYADQAITNLYTFLPRGYARIDGSFLDAATDDGVASQVSSEIELLSKGLQSASRSVDDSFEANYQAIYRTNKFLANVDVVPVLALTLQHWKAEARFIRAMSYFELIKRYGGVPLLGDKILMLNDDTRMPRNTYTECVQYIVKECDAISGLLLKEPISITEVGRITQGAALALKARVLLYAASPLNNISNDLSRWQTAADAAKAIIDLNYYALNPSFVSAFINRSDKEVILAFQQAKNQDLEKANSPAGYVSDLYSSRGATSPTQELADAFPMLSGLAITDPASGYDSSNPYINRDPRFTATIFYNGSRWLGRAVETFEGGKDKPNTALMQTKTGYYLRKFLPNLETATNYGAIDHNFIIFRYAEVLLNYAEAINEATNSTANRALAYTQLTNIRKRAGITAGPGSLYGLKASMSQSEMREAIRLERRVEMAFEEQRFWDVRRWKTAETDFNKTLHGMKITRDSSGNLSYQTVNIESVAFIAPKMYLYPIPYAELQANGALIQNTGW</sequence>
<evidence type="ECO:0000259" key="7">
    <source>
        <dbReference type="Pfam" id="PF14322"/>
    </source>
</evidence>
<dbReference type="GO" id="GO:0009279">
    <property type="term" value="C:cell outer membrane"/>
    <property type="evidence" value="ECO:0007669"/>
    <property type="project" value="UniProtKB-SubCell"/>
</dbReference>
<dbReference type="InterPro" id="IPR011990">
    <property type="entry name" value="TPR-like_helical_dom_sf"/>
</dbReference>
<organism evidence="8 9">
    <name type="scientific">Pedobacter hiemivivus</name>
    <dbReference type="NCBI Taxonomy" id="2530454"/>
    <lineage>
        <taxon>Bacteria</taxon>
        <taxon>Pseudomonadati</taxon>
        <taxon>Bacteroidota</taxon>
        <taxon>Sphingobacteriia</taxon>
        <taxon>Sphingobacteriales</taxon>
        <taxon>Sphingobacteriaceae</taxon>
        <taxon>Pedobacter</taxon>
    </lineage>
</organism>